<feature type="domain" description="DUF3741" evidence="1">
    <location>
        <begin position="66"/>
        <end position="86"/>
    </location>
</feature>
<dbReference type="PANTHER" id="PTHR35499:SF1">
    <property type="entry name" value="DUF3741 DOMAIN-CONTAINING PROTEIN"/>
    <property type="match status" value="1"/>
</dbReference>
<accession>A0ABR0WGP8</accession>
<proteinExistence type="predicted"/>
<name>A0ABR0WGP8_REHGL</name>
<organism evidence="2 3">
    <name type="scientific">Rehmannia glutinosa</name>
    <name type="common">Chinese foxglove</name>
    <dbReference type="NCBI Taxonomy" id="99300"/>
    <lineage>
        <taxon>Eukaryota</taxon>
        <taxon>Viridiplantae</taxon>
        <taxon>Streptophyta</taxon>
        <taxon>Embryophyta</taxon>
        <taxon>Tracheophyta</taxon>
        <taxon>Spermatophyta</taxon>
        <taxon>Magnoliopsida</taxon>
        <taxon>eudicotyledons</taxon>
        <taxon>Gunneridae</taxon>
        <taxon>Pentapetalae</taxon>
        <taxon>asterids</taxon>
        <taxon>lamiids</taxon>
        <taxon>Lamiales</taxon>
        <taxon>Orobanchaceae</taxon>
        <taxon>Rehmannieae</taxon>
        <taxon>Rehmannia</taxon>
    </lineage>
</organism>
<dbReference type="Pfam" id="PF14383">
    <property type="entry name" value="VARLMGL"/>
    <property type="match status" value="1"/>
</dbReference>
<dbReference type="Proteomes" id="UP001318860">
    <property type="component" value="Unassembled WGS sequence"/>
</dbReference>
<sequence>MKASSSSSSPFSCNGHETLPFSINRKTTGWCITRILRRILCFSSVSSSSCPFDYVNEDEIRNSSMVSGTPGIVARLMGLDSIPIKKSRSPRNVSRLANSRMRRTLSEDLENCEKSKEKRALLINNNGFGKKEKLSRLRRSLKQNVYHEIGELATMEVMNLSWLDDEISRNKLHLNEIGTDLASKILHQLLDELLINLEFF</sequence>
<comment type="caution">
    <text evidence="2">The sequence shown here is derived from an EMBL/GenBank/DDBJ whole genome shotgun (WGS) entry which is preliminary data.</text>
</comment>
<dbReference type="InterPro" id="IPR032795">
    <property type="entry name" value="DUF3741-assoc"/>
</dbReference>
<reference evidence="2 3" key="1">
    <citation type="journal article" date="2021" name="Comput. Struct. Biotechnol. J.">
        <title>De novo genome assembly of the potent medicinal plant Rehmannia glutinosa using nanopore technology.</title>
        <authorList>
            <person name="Ma L."/>
            <person name="Dong C."/>
            <person name="Song C."/>
            <person name="Wang X."/>
            <person name="Zheng X."/>
            <person name="Niu Y."/>
            <person name="Chen S."/>
            <person name="Feng W."/>
        </authorList>
    </citation>
    <scope>NUCLEOTIDE SEQUENCE [LARGE SCALE GENOMIC DNA]</scope>
    <source>
        <strain evidence="2">DH-2019</strain>
    </source>
</reference>
<evidence type="ECO:0000259" key="1">
    <source>
        <dbReference type="Pfam" id="PF14383"/>
    </source>
</evidence>
<gene>
    <name evidence="2" type="ORF">DH2020_022069</name>
</gene>
<evidence type="ECO:0000313" key="3">
    <source>
        <dbReference type="Proteomes" id="UP001318860"/>
    </source>
</evidence>
<dbReference type="PANTHER" id="PTHR35499">
    <property type="entry name" value="OS05G0128300 PROTEIN"/>
    <property type="match status" value="1"/>
</dbReference>
<evidence type="ECO:0000313" key="2">
    <source>
        <dbReference type="EMBL" id="KAK6145249.1"/>
    </source>
</evidence>
<dbReference type="EMBL" id="JABTTQ020000012">
    <property type="protein sequence ID" value="KAK6145249.1"/>
    <property type="molecule type" value="Genomic_DNA"/>
</dbReference>
<keyword evidence="3" id="KW-1185">Reference proteome</keyword>
<protein>
    <recommendedName>
        <fullName evidence="1">DUF3741 domain-containing protein</fullName>
    </recommendedName>
</protein>